<feature type="region of interest" description="Disordered" evidence="5">
    <location>
        <begin position="45"/>
        <end position="68"/>
    </location>
</feature>
<feature type="transmembrane region" description="Helical" evidence="6">
    <location>
        <begin position="352"/>
        <end position="374"/>
    </location>
</feature>
<feature type="compositionally biased region" description="Polar residues" evidence="5">
    <location>
        <begin position="138"/>
        <end position="149"/>
    </location>
</feature>
<evidence type="ECO:0000256" key="3">
    <source>
        <dbReference type="ARBA" id="ARBA00022989"/>
    </source>
</evidence>
<feature type="transmembrane region" description="Helical" evidence="6">
    <location>
        <begin position="421"/>
        <end position="440"/>
    </location>
</feature>
<feature type="transmembrane region" description="Helical" evidence="6">
    <location>
        <begin position="461"/>
        <end position="483"/>
    </location>
</feature>
<feature type="transmembrane region" description="Helical" evidence="6">
    <location>
        <begin position="737"/>
        <end position="756"/>
    </location>
</feature>
<feature type="compositionally biased region" description="Basic and acidic residues" evidence="5">
    <location>
        <begin position="225"/>
        <end position="241"/>
    </location>
</feature>
<feature type="compositionally biased region" description="Polar residues" evidence="5">
    <location>
        <begin position="92"/>
        <end position="101"/>
    </location>
</feature>
<feature type="region of interest" description="Disordered" evidence="5">
    <location>
        <begin position="11"/>
        <end position="31"/>
    </location>
</feature>
<feature type="transmembrane region" description="Helical" evidence="6">
    <location>
        <begin position="572"/>
        <end position="592"/>
    </location>
</feature>
<feature type="compositionally biased region" description="Basic and acidic residues" evidence="5">
    <location>
        <begin position="204"/>
        <end position="213"/>
    </location>
</feature>
<feature type="compositionally biased region" description="Low complexity" evidence="5">
    <location>
        <begin position="102"/>
        <end position="111"/>
    </location>
</feature>
<feature type="transmembrane region" description="Helical" evidence="6">
    <location>
        <begin position="299"/>
        <end position="317"/>
    </location>
</feature>
<feature type="region of interest" description="Disordered" evidence="5">
    <location>
        <begin position="88"/>
        <end position="253"/>
    </location>
</feature>
<feature type="domain" description="Major facilitator superfamily (MFS) profile" evidence="7">
    <location>
        <begin position="264"/>
        <end position="759"/>
    </location>
</feature>
<dbReference type="EMBL" id="JAZGSY010000146">
    <property type="protein sequence ID" value="KAL1839674.1"/>
    <property type="molecule type" value="Genomic_DNA"/>
</dbReference>
<keyword evidence="2 6" id="KW-0812">Transmembrane</keyword>
<feature type="transmembrane region" description="Helical" evidence="6">
    <location>
        <begin position="386"/>
        <end position="409"/>
    </location>
</feature>
<keyword evidence="4 6" id="KW-0472">Membrane</keyword>
<comment type="subcellular location">
    <subcellularLocation>
        <location evidence="1">Membrane</location>
        <topology evidence="1">Multi-pass membrane protein</topology>
    </subcellularLocation>
</comment>
<dbReference type="InterPro" id="IPR020846">
    <property type="entry name" value="MFS_dom"/>
</dbReference>
<evidence type="ECO:0000256" key="1">
    <source>
        <dbReference type="ARBA" id="ARBA00004141"/>
    </source>
</evidence>
<dbReference type="PANTHER" id="PTHR23501">
    <property type="entry name" value="MAJOR FACILITATOR SUPERFAMILY"/>
    <property type="match status" value="1"/>
</dbReference>
<feature type="transmembrane region" description="Helical" evidence="6">
    <location>
        <begin position="626"/>
        <end position="645"/>
    </location>
</feature>
<dbReference type="InterPro" id="IPR036259">
    <property type="entry name" value="MFS_trans_sf"/>
</dbReference>
<comment type="caution">
    <text evidence="8">The sequence shown here is derived from an EMBL/GenBank/DDBJ whole genome shotgun (WGS) entry which is preliminary data.</text>
</comment>
<feature type="compositionally biased region" description="Acidic residues" evidence="5">
    <location>
        <begin position="243"/>
        <end position="253"/>
    </location>
</feature>
<dbReference type="SUPFAM" id="SSF103473">
    <property type="entry name" value="MFS general substrate transporter"/>
    <property type="match status" value="1"/>
</dbReference>
<keyword evidence="3 6" id="KW-1133">Transmembrane helix</keyword>
<feature type="transmembrane region" description="Helical" evidence="6">
    <location>
        <begin position="599"/>
        <end position="620"/>
    </location>
</feature>
<protein>
    <recommendedName>
        <fullName evidence="7">Major facilitator superfamily (MFS) profile domain-containing protein</fullName>
    </recommendedName>
</protein>
<proteinExistence type="predicted"/>
<feature type="transmembrane region" description="Helical" evidence="6">
    <location>
        <begin position="495"/>
        <end position="512"/>
    </location>
</feature>
<feature type="compositionally biased region" description="Polar residues" evidence="5">
    <location>
        <begin position="174"/>
        <end position="184"/>
    </location>
</feature>
<dbReference type="Proteomes" id="UP001583172">
    <property type="component" value="Unassembled WGS sequence"/>
</dbReference>
<accession>A0ABR3VD86</accession>
<dbReference type="PROSITE" id="PS50850">
    <property type="entry name" value="MFS"/>
    <property type="match status" value="1"/>
</dbReference>
<dbReference type="CDD" id="cd17502">
    <property type="entry name" value="MFS_Azr1_MDR_like"/>
    <property type="match status" value="1"/>
</dbReference>
<evidence type="ECO:0000256" key="2">
    <source>
        <dbReference type="ARBA" id="ARBA00022692"/>
    </source>
</evidence>
<keyword evidence="9" id="KW-1185">Reference proteome</keyword>
<dbReference type="PANTHER" id="PTHR23501:SF199">
    <property type="entry name" value="MFS EFFLUX TRANSPORTER INPD-RELATED"/>
    <property type="match status" value="1"/>
</dbReference>
<sequence>MWPMTHALYTGLNDTGVEPAPRPSTSESVRTWYGNKRQSYASTFSYSQYDTRSIQEPAQDSAPRGEELGDLINRSQQVLSVLSFDVEKEAQRSQSRQSTAESSRGTGSSRTVTRRDTFHHDERQHGPEEEAFGGSDGDATSNRFTTAASSLREMPDTPNRMSGTSTPRDDTATVIPSASGSSGMIATPEDRTAAPSISAGCEGMNEKKPEPVHIKPLMSDDEISHEDSQTRHTDPEKRQPEEPTGDDATESDDDRLTGLALASVTVALSAAVFLVAMDVNVIATAVPRIAGEFRSLDDVGWYGSSFLMATCATQIPYGRIYSLFPAKWVFTSAIVVFMIGSLIAGLSPSSPILILGRSVQGLGTSGILSGGLIIMSQVVPLRIRPVLTSAIGAMEGVAMISAPIIGGVLTDRLHWRWCFYINLPIGGFALAVVLLCLRNIKDKVPRMQTDKLTVWEIMYRLDVLGAITLLPPIVCVLLALHFAGATGHSWTDSDVILLFVLAVVLFSIFGYMQHRNRDVAMLPSRVIKHRSVIAGFWFITCTSSALVVITYFLPLWFQTVQGTSASDSGVGILPMLVAVIVGILGSGALVSMIGYYTPFMIASSVLMPVGLGLLTTITPYTSRAKLLAFPAIFGLGVGMGFQQPLMGVQAALPLADVPAGTSVIVFGQAFGAAIIIAAGETLFQNRLLANLAGYMGITGVSSDDLLGHGPTSLSALVPTEKLPQLIETVNYAFTQTFFLAVALAALSIFGSMFMGWQSVKQPKDTANEEIIAPVISPRASLRVAPH</sequence>
<gene>
    <name evidence="8" type="ORF">VTJ49DRAFT_1284</name>
</gene>
<feature type="transmembrane region" description="Helical" evidence="6">
    <location>
        <begin position="532"/>
        <end position="552"/>
    </location>
</feature>
<feature type="compositionally biased region" description="Polar residues" evidence="5">
    <location>
        <begin position="45"/>
        <end position="58"/>
    </location>
</feature>
<feature type="transmembrane region" description="Helical" evidence="6">
    <location>
        <begin position="259"/>
        <end position="279"/>
    </location>
</feature>
<evidence type="ECO:0000256" key="5">
    <source>
        <dbReference type="SAM" id="MobiDB-lite"/>
    </source>
</evidence>
<evidence type="ECO:0000256" key="6">
    <source>
        <dbReference type="SAM" id="Phobius"/>
    </source>
</evidence>
<organism evidence="8 9">
    <name type="scientific">Humicola insolens</name>
    <name type="common">Soft-rot fungus</name>
    <dbReference type="NCBI Taxonomy" id="85995"/>
    <lineage>
        <taxon>Eukaryota</taxon>
        <taxon>Fungi</taxon>
        <taxon>Dikarya</taxon>
        <taxon>Ascomycota</taxon>
        <taxon>Pezizomycotina</taxon>
        <taxon>Sordariomycetes</taxon>
        <taxon>Sordariomycetidae</taxon>
        <taxon>Sordariales</taxon>
        <taxon>Chaetomiaceae</taxon>
        <taxon>Mycothermus</taxon>
    </lineage>
</organism>
<evidence type="ECO:0000259" key="7">
    <source>
        <dbReference type="PROSITE" id="PS50850"/>
    </source>
</evidence>
<feature type="compositionally biased region" description="Basic and acidic residues" evidence="5">
    <location>
        <begin position="113"/>
        <end position="128"/>
    </location>
</feature>
<evidence type="ECO:0000313" key="9">
    <source>
        <dbReference type="Proteomes" id="UP001583172"/>
    </source>
</evidence>
<evidence type="ECO:0000256" key="4">
    <source>
        <dbReference type="ARBA" id="ARBA00023136"/>
    </source>
</evidence>
<dbReference type="InterPro" id="IPR011701">
    <property type="entry name" value="MFS"/>
</dbReference>
<dbReference type="Pfam" id="PF07690">
    <property type="entry name" value="MFS_1"/>
    <property type="match status" value="1"/>
</dbReference>
<dbReference type="Gene3D" id="1.20.1250.20">
    <property type="entry name" value="MFS general substrate transporter like domains"/>
    <property type="match status" value="1"/>
</dbReference>
<evidence type="ECO:0000313" key="8">
    <source>
        <dbReference type="EMBL" id="KAL1839674.1"/>
    </source>
</evidence>
<feature type="transmembrane region" description="Helical" evidence="6">
    <location>
        <begin position="329"/>
        <end position="346"/>
    </location>
</feature>
<reference evidence="8 9" key="1">
    <citation type="journal article" date="2024" name="Commun. Biol.">
        <title>Comparative genomic analysis of thermophilic fungi reveals convergent evolutionary adaptations and gene losses.</title>
        <authorList>
            <person name="Steindorff A.S."/>
            <person name="Aguilar-Pontes M.V."/>
            <person name="Robinson A.J."/>
            <person name="Andreopoulos B."/>
            <person name="LaButti K."/>
            <person name="Kuo A."/>
            <person name="Mondo S."/>
            <person name="Riley R."/>
            <person name="Otillar R."/>
            <person name="Haridas S."/>
            <person name="Lipzen A."/>
            <person name="Grimwood J."/>
            <person name="Schmutz J."/>
            <person name="Clum A."/>
            <person name="Reid I.D."/>
            <person name="Moisan M.C."/>
            <person name="Butler G."/>
            <person name="Nguyen T.T.M."/>
            <person name="Dewar K."/>
            <person name="Conant G."/>
            <person name="Drula E."/>
            <person name="Henrissat B."/>
            <person name="Hansel C."/>
            <person name="Singer S."/>
            <person name="Hutchinson M.I."/>
            <person name="de Vries R.P."/>
            <person name="Natvig D.O."/>
            <person name="Powell A.J."/>
            <person name="Tsang A."/>
            <person name="Grigoriev I.V."/>
        </authorList>
    </citation>
    <scope>NUCLEOTIDE SEQUENCE [LARGE SCALE GENOMIC DNA]</scope>
    <source>
        <strain evidence="8 9">CBS 620.91</strain>
    </source>
</reference>
<name>A0ABR3VD86_HUMIN</name>
<feature type="transmembrane region" description="Helical" evidence="6">
    <location>
        <begin position="657"/>
        <end position="678"/>
    </location>
</feature>